<protein>
    <submittedName>
        <fullName evidence="2">Uncharacterized protein</fullName>
    </submittedName>
</protein>
<organism evidence="2 3">
    <name type="scientific">Eleusine coracana subsp. coracana</name>
    <dbReference type="NCBI Taxonomy" id="191504"/>
    <lineage>
        <taxon>Eukaryota</taxon>
        <taxon>Viridiplantae</taxon>
        <taxon>Streptophyta</taxon>
        <taxon>Embryophyta</taxon>
        <taxon>Tracheophyta</taxon>
        <taxon>Spermatophyta</taxon>
        <taxon>Magnoliopsida</taxon>
        <taxon>Liliopsida</taxon>
        <taxon>Poales</taxon>
        <taxon>Poaceae</taxon>
        <taxon>PACMAD clade</taxon>
        <taxon>Chloridoideae</taxon>
        <taxon>Cynodonteae</taxon>
        <taxon>Eleusininae</taxon>
        <taxon>Eleusine</taxon>
    </lineage>
</organism>
<dbReference type="Proteomes" id="UP001054889">
    <property type="component" value="Unassembled WGS sequence"/>
</dbReference>
<evidence type="ECO:0000313" key="3">
    <source>
        <dbReference type="Proteomes" id="UP001054889"/>
    </source>
</evidence>
<dbReference type="EMBL" id="BQKI01000074">
    <property type="protein sequence ID" value="GJN19058.1"/>
    <property type="molecule type" value="Genomic_DNA"/>
</dbReference>
<dbReference type="AlphaFoldDB" id="A0AAV5E9J4"/>
<dbReference type="PANTHER" id="PTHR35101">
    <property type="entry name" value="OS02G0162600 PROTEIN"/>
    <property type="match status" value="1"/>
</dbReference>
<gene>
    <name evidence="2" type="primary">gb06291</name>
    <name evidence="2" type="ORF">PR202_gb06291</name>
</gene>
<feature type="region of interest" description="Disordered" evidence="1">
    <location>
        <begin position="153"/>
        <end position="175"/>
    </location>
</feature>
<keyword evidence="3" id="KW-1185">Reference proteome</keyword>
<reference evidence="2" key="2">
    <citation type="submission" date="2021-12" db="EMBL/GenBank/DDBJ databases">
        <title>Resequencing data analysis of finger millet.</title>
        <authorList>
            <person name="Hatakeyama M."/>
            <person name="Aluri S."/>
            <person name="Balachadran M.T."/>
            <person name="Sivarajan S.R."/>
            <person name="Poveda L."/>
            <person name="Shimizu-Inatsugi R."/>
            <person name="Schlapbach R."/>
            <person name="Sreeman S.M."/>
            <person name="Shimizu K.K."/>
        </authorList>
    </citation>
    <scope>NUCLEOTIDE SEQUENCE</scope>
</reference>
<proteinExistence type="predicted"/>
<dbReference type="PANTHER" id="PTHR35101:SF12">
    <property type="entry name" value="OS02G0162600 PROTEIN"/>
    <property type="match status" value="1"/>
</dbReference>
<evidence type="ECO:0000313" key="2">
    <source>
        <dbReference type="EMBL" id="GJN19058.1"/>
    </source>
</evidence>
<reference evidence="2" key="1">
    <citation type="journal article" date="2018" name="DNA Res.">
        <title>Multiple hybrid de novo genome assembly of finger millet, an orphan allotetraploid crop.</title>
        <authorList>
            <person name="Hatakeyama M."/>
            <person name="Aluri S."/>
            <person name="Balachadran M.T."/>
            <person name="Sivarajan S.R."/>
            <person name="Patrignani A."/>
            <person name="Gruter S."/>
            <person name="Poveda L."/>
            <person name="Shimizu-Inatsugi R."/>
            <person name="Baeten J."/>
            <person name="Francoijs K.J."/>
            <person name="Nataraja K.N."/>
            <person name="Reddy Y.A.N."/>
            <person name="Phadnis S."/>
            <person name="Ravikumar R.L."/>
            <person name="Schlapbach R."/>
            <person name="Sreeman S.M."/>
            <person name="Shimizu K.K."/>
        </authorList>
    </citation>
    <scope>NUCLEOTIDE SEQUENCE</scope>
</reference>
<sequence length="175" mass="20092">MARFMMEVAPSKAVSGMMRRRKTMLMRRLDPIAEEEMEHHHQLASYGHDRHHHQTAAWQQQERTGELIMRELGKYFSGAQEQGGSCWEQRSPRAGAGHHRRAAQVAARFVTEVAPSKAVSSIMQRRAKALRNLLDTIVEDEMEHQLASYYYGQDHHQQTTAKTKRPPQMTKGSSL</sequence>
<comment type="caution">
    <text evidence="2">The sequence shown here is derived from an EMBL/GenBank/DDBJ whole genome shotgun (WGS) entry which is preliminary data.</text>
</comment>
<name>A0AAV5E9J4_ELECO</name>
<evidence type="ECO:0000256" key="1">
    <source>
        <dbReference type="SAM" id="MobiDB-lite"/>
    </source>
</evidence>
<accession>A0AAV5E9J4</accession>